<dbReference type="InterPro" id="IPR007844">
    <property type="entry name" value="AsmA"/>
</dbReference>
<organism evidence="3 4">
    <name type="scientific">Pseudomonas eucalypticola</name>
    <dbReference type="NCBI Taxonomy" id="2599595"/>
    <lineage>
        <taxon>Bacteria</taxon>
        <taxon>Pseudomonadati</taxon>
        <taxon>Pseudomonadota</taxon>
        <taxon>Gammaproteobacteria</taxon>
        <taxon>Pseudomonadales</taxon>
        <taxon>Pseudomonadaceae</taxon>
        <taxon>Pseudomonas</taxon>
    </lineage>
</organism>
<feature type="domain" description="AsmA" evidence="2">
    <location>
        <begin position="1"/>
        <end position="575"/>
    </location>
</feature>
<dbReference type="Pfam" id="PF05170">
    <property type="entry name" value="AsmA"/>
    <property type="match status" value="1"/>
</dbReference>
<gene>
    <name evidence="3" type="ORF">HWQ56_02980</name>
</gene>
<dbReference type="GO" id="GO:0090313">
    <property type="term" value="P:regulation of protein targeting to membrane"/>
    <property type="evidence" value="ECO:0007669"/>
    <property type="project" value="TreeGrafter"/>
</dbReference>
<dbReference type="EMBL" id="CP056030">
    <property type="protein sequence ID" value="QKZ02820.1"/>
    <property type="molecule type" value="Genomic_DNA"/>
</dbReference>
<sequence length="691" mass="74057">MTRPRKILAWIVGTLVVLIAVLVVVIATFDWNRVKPTLNAKVSEALHRPFAINGNLDVLWAREPQEGGWRAWVPWPHFVAEDLTLGNPEWSKEPQMVGLKRVEFRLSPLPLLAERIVIPRIDLTQPDANLQRLADGRANWTFDFGPKDPDAEPSKWVMDIGAIGFDKGHVVYDDVTLKAHADVLIDPLGKPIPFSDIVGSGAAKKVTDQGATAQDYAFGFKVTGRYKDQPVNGTGKIGGLLALQDAAQPFPVQADVRIADTHVAVAGTLTDPRNLGALDLRLKLEGASLSKLYPLTGVTLPDSPPYSTDGHLQAKLHEPTGASFEYQSFNGKIGNSDIHGDLAFVASQPRPKLSGKLVSNQLLFTDLAPLIGADSNAKQAARGSESKQPAGKVLPVEEFRTDRWRAMDADVEFTGKKIVQSKDLPFTDLYTHVVLNDGQLNLEPLRFGVAGGNLDAQIGLNGRTTPLQGHAKLTARGFKLKQLFPTFEPMKTSFGQLNGDADISGTGNSVSALLGSSNGNLKLLINDGAISRGLMEIAGLNVGNYVVGKIFGDNDVKINCAAADLGIKDGLATPRLIVFDTENAIIYVDGTVNFKTEQLDLKINPESKGFRLLSLRSPLYVRGPFAKPSAGVQAVPLLLRGAGMVALGVVAAPAAGLLALVAPSGGEPNQCTPLLEQMKAGKAPKTVQSTH</sequence>
<keyword evidence="1" id="KW-0812">Transmembrane</keyword>
<reference evidence="3 4" key="1">
    <citation type="submission" date="2020-06" db="EMBL/GenBank/DDBJ databases">
        <title>Pseudomonas eucalypticola sp. nov., an endophyte of Eucalyptus dunnii leaves with biocontrol ability of eucalyptus leaf blight.</title>
        <authorList>
            <person name="Liu Y."/>
            <person name="Song Z."/>
            <person name="Zeng H."/>
            <person name="Lu M."/>
            <person name="Wang X."/>
            <person name="Lian X."/>
            <person name="Zhang Q."/>
        </authorList>
    </citation>
    <scope>NUCLEOTIDE SEQUENCE [LARGE SCALE GENOMIC DNA]</scope>
    <source>
        <strain evidence="3 4">NP-1</strain>
    </source>
</reference>
<dbReference type="AlphaFoldDB" id="A0A7D5D4L8"/>
<dbReference type="PANTHER" id="PTHR30441">
    <property type="entry name" value="DUF748 DOMAIN-CONTAINING PROTEIN"/>
    <property type="match status" value="1"/>
</dbReference>
<accession>A0A7D5D4L8</accession>
<evidence type="ECO:0000256" key="1">
    <source>
        <dbReference type="SAM" id="Phobius"/>
    </source>
</evidence>
<dbReference type="Proteomes" id="UP000509568">
    <property type="component" value="Chromosome"/>
</dbReference>
<keyword evidence="1" id="KW-1133">Transmembrane helix</keyword>
<keyword evidence="1" id="KW-0472">Membrane</keyword>
<evidence type="ECO:0000313" key="4">
    <source>
        <dbReference type="Proteomes" id="UP000509568"/>
    </source>
</evidence>
<keyword evidence="4" id="KW-1185">Reference proteome</keyword>
<feature type="transmembrane region" description="Helical" evidence="1">
    <location>
        <begin position="7"/>
        <end position="29"/>
    </location>
</feature>
<protein>
    <submittedName>
        <fullName evidence="3">AsmA family protein</fullName>
    </submittedName>
</protein>
<name>A0A7D5D4L8_9PSED</name>
<proteinExistence type="predicted"/>
<dbReference type="RefSeq" id="WP_176569745.1">
    <property type="nucleotide sequence ID" value="NZ_CP056030.1"/>
</dbReference>
<evidence type="ECO:0000313" key="3">
    <source>
        <dbReference type="EMBL" id="QKZ02820.1"/>
    </source>
</evidence>
<dbReference type="GO" id="GO:0005886">
    <property type="term" value="C:plasma membrane"/>
    <property type="evidence" value="ECO:0007669"/>
    <property type="project" value="TreeGrafter"/>
</dbReference>
<dbReference type="PANTHER" id="PTHR30441:SF9">
    <property type="entry name" value="ASMA FAMILY PROTEIN YHJG"/>
    <property type="match status" value="1"/>
</dbReference>
<dbReference type="KEGG" id="pez:HWQ56_02980"/>
<dbReference type="InterPro" id="IPR052894">
    <property type="entry name" value="AsmA-related"/>
</dbReference>
<evidence type="ECO:0000259" key="2">
    <source>
        <dbReference type="Pfam" id="PF05170"/>
    </source>
</evidence>